<dbReference type="InterPro" id="IPR036047">
    <property type="entry name" value="F-box-like_dom_sf"/>
</dbReference>
<dbReference type="Pfam" id="PF24758">
    <property type="entry name" value="LRR_At5g56370"/>
    <property type="match status" value="1"/>
</dbReference>
<accession>M7ZJ54</accession>
<dbReference type="Gene3D" id="3.80.10.10">
    <property type="entry name" value="Ribonuclease Inhibitor"/>
    <property type="match status" value="1"/>
</dbReference>
<evidence type="ECO:0000259" key="2">
    <source>
        <dbReference type="Pfam" id="PF24758"/>
    </source>
</evidence>
<dbReference type="SUPFAM" id="SSF52047">
    <property type="entry name" value="RNI-like"/>
    <property type="match status" value="1"/>
</dbReference>
<dbReference type="AlphaFoldDB" id="M7ZJ54"/>
<dbReference type="PANTHER" id="PTHR31900:SF32">
    <property type="entry name" value="F-BOX_RNI_FBD-LIKE DOMAIN PROTEIN"/>
    <property type="match status" value="1"/>
</dbReference>
<dbReference type="InterPro" id="IPR055411">
    <property type="entry name" value="LRR_FXL15/At3g58940/PEG3-like"/>
</dbReference>
<dbReference type="InterPro" id="IPR032675">
    <property type="entry name" value="LRR_dom_sf"/>
</dbReference>
<evidence type="ECO:0000313" key="3">
    <source>
        <dbReference type="EMBL" id="EMS59661.1"/>
    </source>
</evidence>
<feature type="domain" description="F-box/LRR-repeat protein 15/At3g58940/PEG3-like LRR" evidence="2">
    <location>
        <begin position="501"/>
        <end position="718"/>
    </location>
</feature>
<gene>
    <name evidence="3" type="ORF">TRIUR3_32652</name>
</gene>
<dbReference type="InterPro" id="IPR050232">
    <property type="entry name" value="FBL13/AtMIF1-like"/>
</dbReference>
<feature type="compositionally biased region" description="Basic and acidic residues" evidence="1">
    <location>
        <begin position="134"/>
        <end position="143"/>
    </location>
</feature>
<dbReference type="PANTHER" id="PTHR31900">
    <property type="entry name" value="F-BOX/RNI SUPERFAMILY PROTEIN-RELATED"/>
    <property type="match status" value="1"/>
</dbReference>
<proteinExistence type="predicted"/>
<feature type="region of interest" description="Disordered" evidence="1">
    <location>
        <begin position="1"/>
        <end position="143"/>
    </location>
</feature>
<dbReference type="SUPFAM" id="SSF81383">
    <property type="entry name" value="F-box domain"/>
    <property type="match status" value="1"/>
</dbReference>
<dbReference type="EMBL" id="KD118072">
    <property type="protein sequence ID" value="EMS59661.1"/>
    <property type="molecule type" value="Genomic_DNA"/>
</dbReference>
<reference evidence="3" key="1">
    <citation type="journal article" date="2013" name="Nature">
        <title>Draft genome of the wheat A-genome progenitor Triticum urartu.</title>
        <authorList>
            <person name="Ling H.Q."/>
            <person name="Zhao S."/>
            <person name="Liu D."/>
            <person name="Wang J."/>
            <person name="Sun H."/>
            <person name="Zhang C."/>
            <person name="Fan H."/>
            <person name="Li D."/>
            <person name="Dong L."/>
            <person name="Tao Y."/>
            <person name="Gao C."/>
            <person name="Wu H."/>
            <person name="Li Y."/>
            <person name="Cui Y."/>
            <person name="Guo X."/>
            <person name="Zheng S."/>
            <person name="Wang B."/>
            <person name="Yu K."/>
            <person name="Liang Q."/>
            <person name="Yang W."/>
            <person name="Lou X."/>
            <person name="Chen J."/>
            <person name="Feng M."/>
            <person name="Jian J."/>
            <person name="Zhang X."/>
            <person name="Luo G."/>
            <person name="Jiang Y."/>
            <person name="Liu J."/>
            <person name="Wang Z."/>
            <person name="Sha Y."/>
            <person name="Zhang B."/>
            <person name="Wu H."/>
            <person name="Tang D."/>
            <person name="Shen Q."/>
            <person name="Xue P."/>
            <person name="Zou S."/>
            <person name="Wang X."/>
            <person name="Liu X."/>
            <person name="Wang F."/>
            <person name="Yang Y."/>
            <person name="An X."/>
            <person name="Dong Z."/>
            <person name="Zhang K."/>
            <person name="Zhang X."/>
            <person name="Luo M.C."/>
            <person name="Dvorak J."/>
            <person name="Tong Y."/>
            <person name="Wang J."/>
            <person name="Yang H."/>
            <person name="Li Z."/>
            <person name="Wang D."/>
            <person name="Zhang A."/>
            <person name="Wang J."/>
        </authorList>
    </citation>
    <scope>NUCLEOTIDE SEQUENCE</scope>
</reference>
<evidence type="ECO:0000256" key="1">
    <source>
        <dbReference type="SAM" id="MobiDB-lite"/>
    </source>
</evidence>
<organism evidence="3">
    <name type="scientific">Triticum urartu</name>
    <name type="common">Red wild einkorn</name>
    <name type="synonym">Crithodium urartu</name>
    <dbReference type="NCBI Taxonomy" id="4572"/>
    <lineage>
        <taxon>Eukaryota</taxon>
        <taxon>Viridiplantae</taxon>
        <taxon>Streptophyta</taxon>
        <taxon>Embryophyta</taxon>
        <taxon>Tracheophyta</taxon>
        <taxon>Spermatophyta</taxon>
        <taxon>Magnoliopsida</taxon>
        <taxon>Liliopsida</taxon>
        <taxon>Poales</taxon>
        <taxon>Poaceae</taxon>
        <taxon>BOP clade</taxon>
        <taxon>Pooideae</taxon>
        <taxon>Triticodae</taxon>
        <taxon>Triticeae</taxon>
        <taxon>Triticinae</taxon>
        <taxon>Triticum</taxon>
    </lineage>
</organism>
<sequence length="861" mass="97947">MKVKRPAGRQPMSKARASTEPTPKEPVATEDKKRKERVKKTVARVLGKASIMEEEEEEEVAAPAPKAPKLMGDAIRSGAATSKPKEAPKAASKPKSAPKRNTRSIPAAEKNKAPVPEAAEEDDEEQVLRKLKPKIPDHNDAHPVTEDMKLRRDSGLRKWREADPYASGRRTAVDYRFHTKEQQDFYETVLLDKKPIVCDMRWVDREYIKENEEYYPGVYDSFNACGVADFVGQKLTKWNKELIMKFYSTAHFYPDGRIIWMSEGTRYQSTVEEWAKLINTVEEQADDLDIYAKKKMYHNSMSNMYKEIPNEALETFKFGSVHYLLSGLPTINWILRHTLLPKSGDHKMIRGHTINLLHIFGVPQKFKDDLELYLDLMTTRTGYLIKHTLPSARYNRKKHARSVKEAALAEADALISLAPDALDNILVRLHIRDAVRTSVLSRAWRHRWEALPSLDLHFPCLGGDDGAPAGLGALEGILLRCPARVRLFHAELDGPYAGRVHDWLFVLARRGVEILDLSFNDSFPTLPSSVFSCSRLTSLSLFGCAIPLLPAGFVAFPELRKLTLANVNLEDYGEYQLEEIIRTSPLLDYLVLTDVFIGGEYIREWVIRAPNLRHLTICSENYYGWILKDLTCLNSAVIDWFDNVVHNDFAKFLSGLVQVRKLLVVSFNAPSAMIPKIILCTFHNLKSLKLRMHFCEQPPIMLAFCLLKSAPNLEKLKIEIYDKEEQKFEANGEFQNALWTDGMCANLQVVQMTGINWRRNEMCFIELILSKARLLRALCISYGGNVVMSSEDAINELLTYKRASAEAQVKQKSIIRPGPTPGHRWRGVAPTRQFYRLMQCLRSEMQHAENGLSKGTSSVRV</sequence>
<dbReference type="STRING" id="4572.M7ZJ54"/>
<protein>
    <recommendedName>
        <fullName evidence="2">F-box/LRR-repeat protein 15/At3g58940/PEG3-like LRR domain-containing protein</fullName>
    </recommendedName>
</protein>
<dbReference type="eggNOG" id="ENOG502QTI8">
    <property type="taxonomic scope" value="Eukaryota"/>
</dbReference>
<name>M7ZJ54_TRIUA</name>